<sequence length="188" mass="21834">MSRNYQIFNKIPSNLLKPLGCLIEVDNGKIGCHWKPADFLDTQLDNVPDYFKKIFEDKDARGFAFGVIDGGDDVFLVTGYDHSTKDIHVRRIEFKFFGCKPFTAPKKLQPQFSTYEMCREKSEQLREATVKYFNEIDEPGWICEGFRSQPLFILAPLLQELILEYYRQIHPALHTVSPYLIGPDFDAR</sequence>
<keyword evidence="2" id="KW-1185">Reference proteome</keyword>
<evidence type="ECO:0000313" key="2">
    <source>
        <dbReference type="Proteomes" id="UP000800036"/>
    </source>
</evidence>
<dbReference type="AlphaFoldDB" id="A0A6A5UVQ6"/>
<gene>
    <name evidence="1" type="ORF">BU23DRAFT_558169</name>
</gene>
<protein>
    <submittedName>
        <fullName evidence="1">Uncharacterized protein</fullName>
    </submittedName>
</protein>
<reference evidence="1" key="1">
    <citation type="journal article" date="2020" name="Stud. Mycol.">
        <title>101 Dothideomycetes genomes: a test case for predicting lifestyles and emergence of pathogens.</title>
        <authorList>
            <person name="Haridas S."/>
            <person name="Albert R."/>
            <person name="Binder M."/>
            <person name="Bloem J."/>
            <person name="Labutti K."/>
            <person name="Salamov A."/>
            <person name="Andreopoulos B."/>
            <person name="Baker S."/>
            <person name="Barry K."/>
            <person name="Bills G."/>
            <person name="Bluhm B."/>
            <person name="Cannon C."/>
            <person name="Castanera R."/>
            <person name="Culley D."/>
            <person name="Daum C."/>
            <person name="Ezra D."/>
            <person name="Gonzalez J."/>
            <person name="Henrissat B."/>
            <person name="Kuo A."/>
            <person name="Liang C."/>
            <person name="Lipzen A."/>
            <person name="Lutzoni F."/>
            <person name="Magnuson J."/>
            <person name="Mondo S."/>
            <person name="Nolan M."/>
            <person name="Ohm R."/>
            <person name="Pangilinan J."/>
            <person name="Park H.-J."/>
            <person name="Ramirez L."/>
            <person name="Alfaro M."/>
            <person name="Sun H."/>
            <person name="Tritt A."/>
            <person name="Yoshinaga Y."/>
            <person name="Zwiers L.-H."/>
            <person name="Turgeon B."/>
            <person name="Goodwin S."/>
            <person name="Spatafora J."/>
            <person name="Crous P."/>
            <person name="Grigoriev I."/>
        </authorList>
    </citation>
    <scope>NUCLEOTIDE SEQUENCE</scope>
    <source>
        <strain evidence="1">CBS 107.79</strain>
    </source>
</reference>
<evidence type="ECO:0000313" key="1">
    <source>
        <dbReference type="EMBL" id="KAF1968788.1"/>
    </source>
</evidence>
<accession>A0A6A5UVQ6</accession>
<organism evidence="1 2">
    <name type="scientific">Bimuria novae-zelandiae CBS 107.79</name>
    <dbReference type="NCBI Taxonomy" id="1447943"/>
    <lineage>
        <taxon>Eukaryota</taxon>
        <taxon>Fungi</taxon>
        <taxon>Dikarya</taxon>
        <taxon>Ascomycota</taxon>
        <taxon>Pezizomycotina</taxon>
        <taxon>Dothideomycetes</taxon>
        <taxon>Pleosporomycetidae</taxon>
        <taxon>Pleosporales</taxon>
        <taxon>Massarineae</taxon>
        <taxon>Didymosphaeriaceae</taxon>
        <taxon>Bimuria</taxon>
    </lineage>
</organism>
<name>A0A6A5UVQ6_9PLEO</name>
<proteinExistence type="predicted"/>
<dbReference type="EMBL" id="ML976716">
    <property type="protein sequence ID" value="KAF1968788.1"/>
    <property type="molecule type" value="Genomic_DNA"/>
</dbReference>
<dbReference type="Proteomes" id="UP000800036">
    <property type="component" value="Unassembled WGS sequence"/>
</dbReference>